<comment type="caution">
    <text evidence="3">The sequence shown here is derived from an EMBL/GenBank/DDBJ whole genome shotgun (WGS) entry which is preliminary data.</text>
</comment>
<organism evidence="3 4">
    <name type="scientific">Hoeflea ulvae</name>
    <dbReference type="NCBI Taxonomy" id="2983764"/>
    <lineage>
        <taxon>Bacteria</taxon>
        <taxon>Pseudomonadati</taxon>
        <taxon>Pseudomonadota</taxon>
        <taxon>Alphaproteobacteria</taxon>
        <taxon>Hyphomicrobiales</taxon>
        <taxon>Rhizobiaceae</taxon>
        <taxon>Hoeflea</taxon>
    </lineage>
</organism>
<gene>
    <name evidence="3" type="ORF">OEG82_15300</name>
</gene>
<keyword evidence="2" id="KW-1133">Transmembrane helix</keyword>
<sequence>MKTPVKRHKGPAPRPANDNSNLRDRLRAARISWRDGVLGAIGWGAAMALSAQASLWLSTAALTSHYWSLTALAFFGAALAWPFSLACCRFISYGRAREAAFAAAFLCLTIFTIGVTSVTFALVYRTFYAQWHGDPFTMLWLMQLVFTIGAALYQFAVQGLRLYLPLGVVFLFAASVLLAKHHDRAKRAKTRNIPRENRSAV</sequence>
<protein>
    <submittedName>
        <fullName evidence="3">Uncharacterized protein</fullName>
    </submittedName>
</protein>
<evidence type="ECO:0000313" key="3">
    <source>
        <dbReference type="EMBL" id="MCY0095371.1"/>
    </source>
</evidence>
<keyword evidence="4" id="KW-1185">Reference proteome</keyword>
<dbReference type="Proteomes" id="UP001081283">
    <property type="component" value="Unassembled WGS sequence"/>
</dbReference>
<dbReference type="RefSeq" id="WP_267613253.1">
    <property type="nucleotide sequence ID" value="NZ_JAOVZQ010000001.1"/>
</dbReference>
<keyword evidence="2" id="KW-0812">Transmembrane</keyword>
<dbReference type="EMBL" id="JAOVZQ010000001">
    <property type="protein sequence ID" value="MCY0095371.1"/>
    <property type="molecule type" value="Genomic_DNA"/>
</dbReference>
<feature type="transmembrane region" description="Helical" evidence="2">
    <location>
        <begin position="136"/>
        <end position="156"/>
    </location>
</feature>
<keyword evidence="2" id="KW-0472">Membrane</keyword>
<proteinExistence type="predicted"/>
<evidence type="ECO:0000313" key="4">
    <source>
        <dbReference type="Proteomes" id="UP001081283"/>
    </source>
</evidence>
<feature type="compositionally biased region" description="Basic residues" evidence="1">
    <location>
        <begin position="1"/>
        <end position="11"/>
    </location>
</feature>
<feature type="transmembrane region" description="Helical" evidence="2">
    <location>
        <begin position="36"/>
        <end position="57"/>
    </location>
</feature>
<feature type="transmembrane region" description="Helical" evidence="2">
    <location>
        <begin position="69"/>
        <end position="93"/>
    </location>
</feature>
<accession>A0ABT3YHK2</accession>
<feature type="transmembrane region" description="Helical" evidence="2">
    <location>
        <begin position="162"/>
        <end position="179"/>
    </location>
</feature>
<evidence type="ECO:0000256" key="1">
    <source>
        <dbReference type="SAM" id="MobiDB-lite"/>
    </source>
</evidence>
<name>A0ABT3YHK2_9HYPH</name>
<feature type="transmembrane region" description="Helical" evidence="2">
    <location>
        <begin position="99"/>
        <end position="124"/>
    </location>
</feature>
<feature type="region of interest" description="Disordered" evidence="1">
    <location>
        <begin position="1"/>
        <end position="20"/>
    </location>
</feature>
<reference evidence="3" key="1">
    <citation type="submission" date="2022-10" db="EMBL/GenBank/DDBJ databases">
        <title>Hoeflea sp. J2-29, isolated from marine algae.</title>
        <authorList>
            <person name="Kristyanto S."/>
            <person name="Kim J.M."/>
            <person name="Jeon C.O."/>
        </authorList>
    </citation>
    <scope>NUCLEOTIDE SEQUENCE</scope>
    <source>
        <strain evidence="3">J2-29</strain>
    </source>
</reference>
<evidence type="ECO:0000256" key="2">
    <source>
        <dbReference type="SAM" id="Phobius"/>
    </source>
</evidence>